<dbReference type="EMBL" id="NWSY01000004">
    <property type="protein sequence ID" value="PDT24451.1"/>
    <property type="molecule type" value="Genomic_DNA"/>
</dbReference>
<name>A0ABX4JXZ6_9HYPH</name>
<evidence type="ECO:0000313" key="1">
    <source>
        <dbReference type="EMBL" id="PDT24451.1"/>
    </source>
</evidence>
<evidence type="ECO:0000313" key="2">
    <source>
        <dbReference type="Proteomes" id="UP000219914"/>
    </source>
</evidence>
<dbReference type="Proteomes" id="UP000219914">
    <property type="component" value="Unassembled WGS sequence"/>
</dbReference>
<keyword evidence="2" id="KW-1185">Reference proteome</keyword>
<dbReference type="RefSeq" id="WP_097533339.1">
    <property type="nucleotide sequence ID" value="NZ_LODW01000082.1"/>
</dbReference>
<gene>
    <name evidence="1" type="ORF">CO674_07140</name>
</gene>
<evidence type="ECO:0008006" key="3">
    <source>
        <dbReference type="Google" id="ProtNLM"/>
    </source>
</evidence>
<reference evidence="1 2" key="1">
    <citation type="submission" date="2017-09" db="EMBL/GenBank/DDBJ databases">
        <title>Comparative genomics of rhizobia isolated from Phaseolus vulgaris in China.</title>
        <authorList>
            <person name="Tong W."/>
        </authorList>
    </citation>
    <scope>NUCLEOTIDE SEQUENCE [LARGE SCALE GENOMIC DNA]</scope>
    <source>
        <strain evidence="1 2">FH14</strain>
    </source>
</reference>
<protein>
    <recommendedName>
        <fullName evidence="3">DUF982 domain-containing protein</fullName>
    </recommendedName>
</protein>
<organism evidence="1 2">
    <name type="scientific">Rhizobium hidalgonense</name>
    <dbReference type="NCBI Taxonomy" id="1538159"/>
    <lineage>
        <taxon>Bacteria</taxon>
        <taxon>Pseudomonadati</taxon>
        <taxon>Pseudomonadota</taxon>
        <taxon>Alphaproteobacteria</taxon>
        <taxon>Hyphomicrobiales</taxon>
        <taxon>Rhizobiaceae</taxon>
        <taxon>Rhizobium/Agrobacterium group</taxon>
        <taxon>Rhizobium</taxon>
    </lineage>
</organism>
<accession>A0ABX4JXZ6</accession>
<comment type="caution">
    <text evidence="1">The sequence shown here is derived from an EMBL/GenBank/DDBJ whole genome shotgun (WGS) entry which is preliminary data.</text>
</comment>
<proteinExistence type="predicted"/>
<sequence>MTGADHEHSEIVVLAAQWYSEQKQPPQPVVPELRKRFPLSAREACEALALANRYRILRRAHG</sequence>